<evidence type="ECO:0000256" key="1">
    <source>
        <dbReference type="ARBA" id="ARBA00022723"/>
    </source>
</evidence>
<proteinExistence type="predicted"/>
<dbReference type="RefSeq" id="XP_008021075.1">
    <property type="nucleotide sequence ID" value="XM_008022884.1"/>
</dbReference>
<evidence type="ECO:0000259" key="6">
    <source>
        <dbReference type="PROSITE" id="PS50089"/>
    </source>
</evidence>
<feature type="region of interest" description="Disordered" evidence="5">
    <location>
        <begin position="300"/>
        <end position="334"/>
    </location>
</feature>
<evidence type="ECO:0000256" key="2">
    <source>
        <dbReference type="ARBA" id="ARBA00022771"/>
    </source>
</evidence>
<dbReference type="Gene3D" id="3.30.40.10">
    <property type="entry name" value="Zinc/RING finger domain, C3HC4 (zinc finger)"/>
    <property type="match status" value="1"/>
</dbReference>
<gene>
    <name evidence="7" type="ORF">SETTUDRAFT_134260</name>
</gene>
<dbReference type="Proteomes" id="UP000016935">
    <property type="component" value="Unassembled WGS sequence"/>
</dbReference>
<name>R0KWV5_EXST2</name>
<sequence length="551" mass="61320">MPDDNKLHQLPGSLGQFELYSVNAYSERLPSRMKDAGGVFFPMWQREAMWVNFEQGRYKYAVRVFMGHVNAVSGRQMKEGPETQDGVDAQDYIVVPGQDWLDGICVAPGVVRQFVAMPLGSGYTVEGQKTSEEKHGGLQIEITPEMLPDLRFWSDAKQKYITLGPYRSLIDDLDESDTPEELGYKVGDVLRSYPTDEAYHEPFRVRDFVMSKTGETDEKSTSEDVVVLDAIYRRLPTSSKPVGMAPIRDSSGATFSDYLKSANLFSDGDGYGDSGAVRFGVAPPALEHYRCSSPERSSMDQIMAGQAQAPDESYETEEQTREAEESTNTDEKAEFETKDIKAMGLAAGGKLIQDIYKDPYPASTWNHAAARILNVHMLDPDSFEKVTHIVPRPPPIDVSEYVEAGGEFYVVDEKIDERLDGGDFDNVKSVSHMDQQVGITTDPEFDPAKPKMCSTCEVRLCDCIVRPCNHQFCNMCIKQLAQKKGEGAEASAQQQGHWTCPRCDSAVAHVAGFSAPMNLPGEEPLRTRVAVHVLKIEDGRLRFSSIQKSRI</sequence>
<evidence type="ECO:0000313" key="8">
    <source>
        <dbReference type="Proteomes" id="UP000016935"/>
    </source>
</evidence>
<keyword evidence="8" id="KW-1185">Reference proteome</keyword>
<reference evidence="7 8" key="1">
    <citation type="journal article" date="2012" name="PLoS Pathog.">
        <title>Diverse lifestyles and strategies of plant pathogenesis encoded in the genomes of eighteen Dothideomycetes fungi.</title>
        <authorList>
            <person name="Ohm R.A."/>
            <person name="Feau N."/>
            <person name="Henrissat B."/>
            <person name="Schoch C.L."/>
            <person name="Horwitz B.A."/>
            <person name="Barry K.W."/>
            <person name="Condon B.J."/>
            <person name="Copeland A.C."/>
            <person name="Dhillon B."/>
            <person name="Glaser F."/>
            <person name="Hesse C.N."/>
            <person name="Kosti I."/>
            <person name="LaButti K."/>
            <person name="Lindquist E.A."/>
            <person name="Lucas S."/>
            <person name="Salamov A.A."/>
            <person name="Bradshaw R.E."/>
            <person name="Ciuffetti L."/>
            <person name="Hamelin R.C."/>
            <person name="Kema G.H.J."/>
            <person name="Lawrence C."/>
            <person name="Scott J.A."/>
            <person name="Spatafora J.W."/>
            <person name="Turgeon B.G."/>
            <person name="de Wit P.J.G.M."/>
            <person name="Zhong S."/>
            <person name="Goodwin S.B."/>
            <person name="Grigoriev I.V."/>
        </authorList>
    </citation>
    <scope>NUCLEOTIDE SEQUENCE [LARGE SCALE GENOMIC DNA]</scope>
    <source>
        <strain evidence="8">28A</strain>
    </source>
</reference>
<keyword evidence="1" id="KW-0479">Metal-binding</keyword>
<dbReference type="InterPro" id="IPR013083">
    <property type="entry name" value="Znf_RING/FYVE/PHD"/>
</dbReference>
<dbReference type="InterPro" id="IPR017907">
    <property type="entry name" value="Znf_RING_CS"/>
</dbReference>
<accession>R0KWV5</accession>
<evidence type="ECO:0000313" key="7">
    <source>
        <dbReference type="EMBL" id="EOA92167.1"/>
    </source>
</evidence>
<feature type="domain" description="RING-type" evidence="6">
    <location>
        <begin position="453"/>
        <end position="504"/>
    </location>
</feature>
<dbReference type="AlphaFoldDB" id="R0KWV5"/>
<protein>
    <recommendedName>
        <fullName evidence="6">RING-type domain-containing protein</fullName>
    </recommendedName>
</protein>
<dbReference type="STRING" id="671987.R0KWV5"/>
<evidence type="ECO:0000256" key="4">
    <source>
        <dbReference type="PROSITE-ProRule" id="PRU00175"/>
    </source>
</evidence>
<dbReference type="eggNOG" id="ENOG502S18D">
    <property type="taxonomic scope" value="Eukaryota"/>
</dbReference>
<dbReference type="GeneID" id="19396247"/>
<feature type="compositionally biased region" description="Basic and acidic residues" evidence="5">
    <location>
        <begin position="318"/>
        <end position="334"/>
    </location>
</feature>
<dbReference type="EMBL" id="KB908481">
    <property type="protein sequence ID" value="EOA92167.1"/>
    <property type="molecule type" value="Genomic_DNA"/>
</dbReference>
<evidence type="ECO:0000256" key="3">
    <source>
        <dbReference type="ARBA" id="ARBA00022833"/>
    </source>
</evidence>
<dbReference type="PROSITE" id="PS50089">
    <property type="entry name" value="ZF_RING_2"/>
    <property type="match status" value="1"/>
</dbReference>
<dbReference type="InterPro" id="IPR001841">
    <property type="entry name" value="Znf_RING"/>
</dbReference>
<dbReference type="GO" id="GO:0008270">
    <property type="term" value="F:zinc ion binding"/>
    <property type="evidence" value="ECO:0007669"/>
    <property type="project" value="UniProtKB-KW"/>
</dbReference>
<reference evidence="7 8" key="2">
    <citation type="journal article" date="2013" name="PLoS Genet.">
        <title>Comparative genome structure, secondary metabolite, and effector coding capacity across Cochliobolus pathogens.</title>
        <authorList>
            <person name="Condon B.J."/>
            <person name="Leng Y."/>
            <person name="Wu D."/>
            <person name="Bushley K.E."/>
            <person name="Ohm R.A."/>
            <person name="Otillar R."/>
            <person name="Martin J."/>
            <person name="Schackwitz W."/>
            <person name="Grimwood J."/>
            <person name="MohdZainudin N."/>
            <person name="Xue C."/>
            <person name="Wang R."/>
            <person name="Manning V.A."/>
            <person name="Dhillon B."/>
            <person name="Tu Z.J."/>
            <person name="Steffenson B.J."/>
            <person name="Salamov A."/>
            <person name="Sun H."/>
            <person name="Lowry S."/>
            <person name="LaButti K."/>
            <person name="Han J."/>
            <person name="Copeland A."/>
            <person name="Lindquist E."/>
            <person name="Barry K."/>
            <person name="Schmutz J."/>
            <person name="Baker S.E."/>
            <person name="Ciuffetti L.M."/>
            <person name="Grigoriev I.V."/>
            <person name="Zhong S."/>
            <person name="Turgeon B.G."/>
        </authorList>
    </citation>
    <scope>NUCLEOTIDE SEQUENCE [LARGE SCALE GENOMIC DNA]</scope>
    <source>
        <strain evidence="8">28A</strain>
    </source>
</reference>
<keyword evidence="3" id="KW-0862">Zinc</keyword>
<keyword evidence="2 4" id="KW-0863">Zinc-finger</keyword>
<dbReference type="SUPFAM" id="SSF57850">
    <property type="entry name" value="RING/U-box"/>
    <property type="match status" value="1"/>
</dbReference>
<organism evidence="7 8">
    <name type="scientific">Exserohilum turcicum (strain 28A)</name>
    <name type="common">Northern leaf blight fungus</name>
    <name type="synonym">Setosphaeria turcica</name>
    <dbReference type="NCBI Taxonomy" id="671987"/>
    <lineage>
        <taxon>Eukaryota</taxon>
        <taxon>Fungi</taxon>
        <taxon>Dikarya</taxon>
        <taxon>Ascomycota</taxon>
        <taxon>Pezizomycotina</taxon>
        <taxon>Dothideomycetes</taxon>
        <taxon>Pleosporomycetidae</taxon>
        <taxon>Pleosporales</taxon>
        <taxon>Pleosporineae</taxon>
        <taxon>Pleosporaceae</taxon>
        <taxon>Exserohilum</taxon>
    </lineage>
</organism>
<dbReference type="PROSITE" id="PS00518">
    <property type="entry name" value="ZF_RING_1"/>
    <property type="match status" value="1"/>
</dbReference>
<evidence type="ECO:0000256" key="5">
    <source>
        <dbReference type="SAM" id="MobiDB-lite"/>
    </source>
</evidence>
<dbReference type="OrthoDB" id="428577at2759"/>
<dbReference type="HOGENOM" id="CLU_027438_1_1_1"/>